<accession>A0A5B1L5F7</accession>
<organism evidence="2 3">
    <name type="scientific">Nocardioides humilatus</name>
    <dbReference type="NCBI Taxonomy" id="2607660"/>
    <lineage>
        <taxon>Bacteria</taxon>
        <taxon>Bacillati</taxon>
        <taxon>Actinomycetota</taxon>
        <taxon>Actinomycetes</taxon>
        <taxon>Propionibacteriales</taxon>
        <taxon>Nocardioidaceae</taxon>
        <taxon>Nocardioides</taxon>
    </lineage>
</organism>
<reference evidence="2 3" key="1">
    <citation type="submission" date="2019-09" db="EMBL/GenBank/DDBJ databases">
        <title>Nocardioides panacisoli sp. nov., isolated from the soil of a ginseng field.</title>
        <authorList>
            <person name="Cho C."/>
        </authorList>
    </citation>
    <scope>NUCLEOTIDE SEQUENCE [LARGE SCALE GENOMIC DNA]</scope>
    <source>
        <strain evidence="2 3">BN130099</strain>
    </source>
</reference>
<protein>
    <submittedName>
        <fullName evidence="2">Uncharacterized protein</fullName>
    </submittedName>
</protein>
<evidence type="ECO:0000313" key="2">
    <source>
        <dbReference type="EMBL" id="KAA1415883.1"/>
    </source>
</evidence>
<keyword evidence="3" id="KW-1185">Reference proteome</keyword>
<name>A0A5B1L5F7_9ACTN</name>
<feature type="signal peptide" evidence="1">
    <location>
        <begin position="1"/>
        <end position="25"/>
    </location>
</feature>
<keyword evidence="1" id="KW-0732">Signal</keyword>
<reference evidence="2 3" key="2">
    <citation type="submission" date="2019-09" db="EMBL/GenBank/DDBJ databases">
        <authorList>
            <person name="Jin C."/>
        </authorList>
    </citation>
    <scope>NUCLEOTIDE SEQUENCE [LARGE SCALE GENOMIC DNA]</scope>
    <source>
        <strain evidence="2 3">BN130099</strain>
    </source>
</reference>
<gene>
    <name evidence="2" type="ORF">F0U44_19805</name>
</gene>
<sequence>MGIRLLAALLALVAAGAAVPSTSGAEPAAAVVTGTVDGYDWSLPGGTTRAPNSGFYSESPSPRIDLRSVDVTWRQVQPRPGALDPSATGSVYGTPLPSLADQLASPGSFWMRMFASGKPWAPRWVTRQCGATTVGPGDDGMRHLPIWRPCVWSRLRDTWRALMIDAGLRSDDRLRFVYVPGAFAYAEFDYAMVDAGVRQAGLTFRKYRRWHQRMLTDLVTIMNGDNDDPSDDYADKLVYTGEDYPYSETFGDRVALFARKAVSAGMGIRNGITEIFNAHLGEVPAYGTTIGADGHLHTDDGWQLFDGRRIAAAENECYTDCGLHSKDPLYSVPMSNLKALQMRMNWIYAVPGPSRFNALADHWAWVRLELGHTVATAPDAWVALRDAEDRYWKERGDRTWDGFPYVRNLERWLVQRDIAADGTPVRGSLVRQGDPHPYNGRSYESLRTDVANGQDRIYFDVDDQFLGPDPGEVELKVTYRDYAGRSWRVGYRSSAHTVVLSPPVAGSGDGSLRTVTFAVSDASFDDGLAASTDFYLEAVTGDLEASFVRVVKMP</sequence>
<evidence type="ECO:0000256" key="1">
    <source>
        <dbReference type="SAM" id="SignalP"/>
    </source>
</evidence>
<dbReference type="Proteomes" id="UP000325003">
    <property type="component" value="Unassembled WGS sequence"/>
</dbReference>
<dbReference type="AlphaFoldDB" id="A0A5B1L5F7"/>
<feature type="chain" id="PRO_5022822843" evidence="1">
    <location>
        <begin position="26"/>
        <end position="554"/>
    </location>
</feature>
<dbReference type="EMBL" id="VUJV01000008">
    <property type="protein sequence ID" value="KAA1415883.1"/>
    <property type="molecule type" value="Genomic_DNA"/>
</dbReference>
<proteinExistence type="predicted"/>
<dbReference type="RefSeq" id="WP_149730109.1">
    <property type="nucleotide sequence ID" value="NZ_VUJV01000008.1"/>
</dbReference>
<evidence type="ECO:0000313" key="3">
    <source>
        <dbReference type="Proteomes" id="UP000325003"/>
    </source>
</evidence>
<comment type="caution">
    <text evidence="2">The sequence shown here is derived from an EMBL/GenBank/DDBJ whole genome shotgun (WGS) entry which is preliminary data.</text>
</comment>